<organism evidence="2 3">
    <name type="scientific">Paractinoplanes toevensis</name>
    <dbReference type="NCBI Taxonomy" id="571911"/>
    <lineage>
        <taxon>Bacteria</taxon>
        <taxon>Bacillati</taxon>
        <taxon>Actinomycetota</taxon>
        <taxon>Actinomycetes</taxon>
        <taxon>Micromonosporales</taxon>
        <taxon>Micromonosporaceae</taxon>
        <taxon>Paractinoplanes</taxon>
    </lineage>
</organism>
<name>A0A920BNV6_9ACTN</name>
<dbReference type="Proteomes" id="UP000677082">
    <property type="component" value="Unassembled WGS sequence"/>
</dbReference>
<sequence length="400" mass="44452">MEDIVRDGGDGGSVDESWAVLVAGLQRYCPEVLAWIRPAASPDDLRLAEETLGRPLPADLVRWWQLADGMTKHTSLIPQSYTPYSVREALSDRRTWLEVSAHADRYEPDDYDECLAAPAGTGCSGWFLPQWLPVAGDDAGGTLFVDLRFGHANGCVSKMHTGWSSGPAVWTGVGAMLEEVAEAVRRDRKVRGFRIWVDAQGVDWDDDLWRWVHPGGRSGPDPEQLRHRYRALTAELRVGGFAEPSDDWPAAWIAATVKRNTEVLIVTAEAIAATEPGWDDEMWVAYNKQAGARYRGQSLADTGVGRGIRYDNTGGLDPTILSRYARAGLPDLADDIDVLGDRLLETSASFLDRRPAVYARIVDDGVVLADEIVSWWGILLALYWRQLPIRIRQLQTLRQT</sequence>
<proteinExistence type="predicted"/>
<dbReference type="RefSeq" id="WP_213011917.1">
    <property type="nucleotide sequence ID" value="NZ_BOQN01000111.1"/>
</dbReference>
<dbReference type="AlphaFoldDB" id="A0A920BNV6"/>
<dbReference type="SUPFAM" id="SSF160631">
    <property type="entry name" value="SMI1/KNR4-like"/>
    <property type="match status" value="1"/>
</dbReference>
<keyword evidence="3" id="KW-1185">Reference proteome</keyword>
<evidence type="ECO:0000259" key="1">
    <source>
        <dbReference type="SMART" id="SM00860"/>
    </source>
</evidence>
<protein>
    <recommendedName>
        <fullName evidence="1">Knr4/Smi1-like domain-containing protein</fullName>
    </recommendedName>
</protein>
<dbReference type="InterPro" id="IPR037883">
    <property type="entry name" value="Knr4/Smi1-like_sf"/>
</dbReference>
<dbReference type="EMBL" id="BOQN01000111">
    <property type="protein sequence ID" value="GIM96237.1"/>
    <property type="molecule type" value="Genomic_DNA"/>
</dbReference>
<dbReference type="Pfam" id="PF09346">
    <property type="entry name" value="SMI1_KNR4"/>
    <property type="match status" value="1"/>
</dbReference>
<comment type="caution">
    <text evidence="2">The sequence shown here is derived from an EMBL/GenBank/DDBJ whole genome shotgun (WGS) entry which is preliminary data.</text>
</comment>
<dbReference type="SMART" id="SM00860">
    <property type="entry name" value="SMI1_KNR4"/>
    <property type="match status" value="1"/>
</dbReference>
<accession>A0A920BNV6</accession>
<gene>
    <name evidence="2" type="ORF">Ato02nite_080300</name>
</gene>
<reference evidence="2 3" key="1">
    <citation type="submission" date="2021-03" db="EMBL/GenBank/DDBJ databases">
        <title>Whole genome shotgun sequence of Actinoplanes toevensis NBRC 105298.</title>
        <authorList>
            <person name="Komaki H."/>
            <person name="Tamura T."/>
        </authorList>
    </citation>
    <scope>NUCLEOTIDE SEQUENCE [LARGE SCALE GENOMIC DNA]</scope>
    <source>
        <strain evidence="2 3">NBRC 105298</strain>
    </source>
</reference>
<feature type="domain" description="Knr4/Smi1-like" evidence="1">
    <location>
        <begin position="39"/>
        <end position="179"/>
    </location>
</feature>
<evidence type="ECO:0000313" key="3">
    <source>
        <dbReference type="Proteomes" id="UP000677082"/>
    </source>
</evidence>
<dbReference type="InterPro" id="IPR018958">
    <property type="entry name" value="Knr4/Smi1-like_dom"/>
</dbReference>
<evidence type="ECO:0000313" key="2">
    <source>
        <dbReference type="EMBL" id="GIM96237.1"/>
    </source>
</evidence>